<dbReference type="CDD" id="cd17535">
    <property type="entry name" value="REC_NarL-like"/>
    <property type="match status" value="1"/>
</dbReference>
<evidence type="ECO:0000256" key="2">
    <source>
        <dbReference type="ARBA" id="ARBA00023125"/>
    </source>
</evidence>
<evidence type="ECO:0000313" key="6">
    <source>
        <dbReference type="EMBL" id="XBO70140.1"/>
    </source>
</evidence>
<dbReference type="InterPro" id="IPR011006">
    <property type="entry name" value="CheY-like_superfamily"/>
</dbReference>
<feature type="modified residue" description="4-aspartylphosphate" evidence="3">
    <location>
        <position position="55"/>
    </location>
</feature>
<dbReference type="InterPro" id="IPR000792">
    <property type="entry name" value="Tscrpt_reg_LuxR_C"/>
</dbReference>
<evidence type="ECO:0000259" key="5">
    <source>
        <dbReference type="PROSITE" id="PS50110"/>
    </source>
</evidence>
<dbReference type="GO" id="GO:0003677">
    <property type="term" value="F:DNA binding"/>
    <property type="evidence" value="ECO:0007669"/>
    <property type="project" value="UniProtKB-KW"/>
</dbReference>
<dbReference type="EMBL" id="CP098827">
    <property type="protein sequence ID" value="XBO70140.1"/>
    <property type="molecule type" value="Genomic_DNA"/>
</dbReference>
<dbReference type="PROSITE" id="PS00622">
    <property type="entry name" value="HTH_LUXR_1"/>
    <property type="match status" value="1"/>
</dbReference>
<protein>
    <submittedName>
        <fullName evidence="6">Response regulator transcription factor</fullName>
    </submittedName>
</protein>
<evidence type="ECO:0000256" key="3">
    <source>
        <dbReference type="PROSITE-ProRule" id="PRU00169"/>
    </source>
</evidence>
<dbReference type="SMART" id="SM00421">
    <property type="entry name" value="HTH_LUXR"/>
    <property type="match status" value="1"/>
</dbReference>
<keyword evidence="2" id="KW-0238">DNA-binding</keyword>
<dbReference type="PANTHER" id="PTHR45566:SF1">
    <property type="entry name" value="HTH-TYPE TRANSCRIPTIONAL REGULATOR YHJB-RELATED"/>
    <property type="match status" value="1"/>
</dbReference>
<organism evidence="6">
    <name type="scientific">Halomonas sp. RT37</name>
    <dbReference type="NCBI Taxonomy" id="2950872"/>
    <lineage>
        <taxon>Bacteria</taxon>
        <taxon>Pseudomonadati</taxon>
        <taxon>Pseudomonadota</taxon>
        <taxon>Gammaproteobacteria</taxon>
        <taxon>Oceanospirillales</taxon>
        <taxon>Halomonadaceae</taxon>
        <taxon>Halomonas</taxon>
    </lineage>
</organism>
<dbReference type="PANTHER" id="PTHR45566">
    <property type="entry name" value="HTH-TYPE TRANSCRIPTIONAL REGULATOR YHJB-RELATED"/>
    <property type="match status" value="1"/>
</dbReference>
<dbReference type="Pfam" id="PF00196">
    <property type="entry name" value="GerE"/>
    <property type="match status" value="1"/>
</dbReference>
<dbReference type="PROSITE" id="PS50043">
    <property type="entry name" value="HTH_LUXR_2"/>
    <property type="match status" value="1"/>
</dbReference>
<dbReference type="CDD" id="cd06170">
    <property type="entry name" value="LuxR_C_like"/>
    <property type="match status" value="1"/>
</dbReference>
<keyword evidence="1 3" id="KW-0597">Phosphoprotein</keyword>
<dbReference type="SUPFAM" id="SSF52172">
    <property type="entry name" value="CheY-like"/>
    <property type="match status" value="1"/>
</dbReference>
<dbReference type="AlphaFoldDB" id="A0AAU7KF78"/>
<feature type="domain" description="Response regulatory" evidence="5">
    <location>
        <begin position="3"/>
        <end position="120"/>
    </location>
</feature>
<dbReference type="InterPro" id="IPR058245">
    <property type="entry name" value="NreC/VraR/RcsB-like_REC"/>
</dbReference>
<evidence type="ECO:0000256" key="1">
    <source>
        <dbReference type="ARBA" id="ARBA00022553"/>
    </source>
</evidence>
<dbReference type="GO" id="GO:0006355">
    <property type="term" value="P:regulation of DNA-templated transcription"/>
    <property type="evidence" value="ECO:0007669"/>
    <property type="project" value="InterPro"/>
</dbReference>
<dbReference type="PRINTS" id="PR00038">
    <property type="entry name" value="HTHLUXR"/>
</dbReference>
<dbReference type="RefSeq" id="WP_108132455.1">
    <property type="nucleotide sequence ID" value="NZ_CP098827.1"/>
</dbReference>
<dbReference type="PROSITE" id="PS50110">
    <property type="entry name" value="RESPONSE_REGULATORY"/>
    <property type="match status" value="1"/>
</dbReference>
<dbReference type="InterPro" id="IPR051015">
    <property type="entry name" value="EvgA-like"/>
</dbReference>
<dbReference type="SMART" id="SM00448">
    <property type="entry name" value="REC"/>
    <property type="match status" value="1"/>
</dbReference>
<dbReference type="SUPFAM" id="SSF46894">
    <property type="entry name" value="C-terminal effector domain of the bipartite response regulators"/>
    <property type="match status" value="1"/>
</dbReference>
<dbReference type="InterPro" id="IPR016032">
    <property type="entry name" value="Sig_transdc_resp-reg_C-effctor"/>
</dbReference>
<name>A0AAU7KF78_9GAMM</name>
<gene>
    <name evidence="6" type="ORF">NFG58_16160</name>
</gene>
<accession>A0AAU7KF78</accession>
<proteinExistence type="predicted"/>
<reference evidence="6" key="1">
    <citation type="submission" date="2022-06" db="EMBL/GenBank/DDBJ databases">
        <title>A novel DMS-producing enzyme.</title>
        <authorList>
            <person name="Zhang Y."/>
        </authorList>
    </citation>
    <scope>NUCLEOTIDE SEQUENCE</scope>
    <source>
        <strain evidence="6">RT37</strain>
    </source>
</reference>
<feature type="domain" description="HTH luxR-type" evidence="4">
    <location>
        <begin position="156"/>
        <end position="221"/>
    </location>
</feature>
<dbReference type="InterPro" id="IPR001789">
    <property type="entry name" value="Sig_transdc_resp-reg_receiver"/>
</dbReference>
<evidence type="ECO:0000259" key="4">
    <source>
        <dbReference type="PROSITE" id="PS50043"/>
    </source>
</evidence>
<dbReference type="GO" id="GO:0000160">
    <property type="term" value="P:phosphorelay signal transduction system"/>
    <property type="evidence" value="ECO:0007669"/>
    <property type="project" value="InterPro"/>
</dbReference>
<dbReference type="Pfam" id="PF00072">
    <property type="entry name" value="Response_reg"/>
    <property type="match status" value="1"/>
</dbReference>
<sequence length="232" mass="24421">MHSLMVADDHPLFRDAIAAVIQSGLPGTELREADCFAALTSALDADDDVDLVLLDLNLPDASALDGLRELRRAFPAVPVAVLSAESERATVLGALDLGAIGYLPKSTPRPDLLAAIKQILDGQIYLPAEIMRRPAEASSAPPVTQGATQGMTGPADAGALEQLTVKQLEVLSLLIRGASNKVIARELDIAETTVKTHVSAILKKLGVGSRVQAILAADEPTLLACLARRRAR</sequence>
<dbReference type="Gene3D" id="3.40.50.2300">
    <property type="match status" value="1"/>
</dbReference>